<evidence type="ECO:0000259" key="2">
    <source>
        <dbReference type="Pfam" id="PF23210"/>
    </source>
</evidence>
<gene>
    <name evidence="4" type="ORF">X975_24715</name>
</gene>
<dbReference type="InterPro" id="IPR016024">
    <property type="entry name" value="ARM-type_fold"/>
</dbReference>
<keyword evidence="1" id="KW-0677">Repeat</keyword>
<dbReference type="PANTHER" id="PTHR23120">
    <property type="entry name" value="MAESTRO-RELATED HEAT DOMAIN-CONTAINING"/>
    <property type="match status" value="1"/>
</dbReference>
<dbReference type="Pfam" id="PF23221">
    <property type="entry name" value="HEAT_MROH2B_1st"/>
    <property type="match status" value="1"/>
</dbReference>
<feature type="non-terminal residue" evidence="4">
    <location>
        <position position="350"/>
    </location>
</feature>
<feature type="domain" description="MROH2B-like HEAT-repeats" evidence="2">
    <location>
        <begin position="267"/>
        <end position="350"/>
    </location>
</feature>
<evidence type="ECO:0000313" key="5">
    <source>
        <dbReference type="Proteomes" id="UP000054359"/>
    </source>
</evidence>
<keyword evidence="5" id="KW-1185">Reference proteome</keyword>
<dbReference type="OrthoDB" id="1884734at2759"/>
<dbReference type="Pfam" id="PF23210">
    <property type="entry name" value="HEAT_Maestro_2"/>
    <property type="match status" value="1"/>
</dbReference>
<organism evidence="4 5">
    <name type="scientific">Stegodyphus mimosarum</name>
    <name type="common">African social velvet spider</name>
    <dbReference type="NCBI Taxonomy" id="407821"/>
    <lineage>
        <taxon>Eukaryota</taxon>
        <taxon>Metazoa</taxon>
        <taxon>Ecdysozoa</taxon>
        <taxon>Arthropoda</taxon>
        <taxon>Chelicerata</taxon>
        <taxon>Arachnida</taxon>
        <taxon>Araneae</taxon>
        <taxon>Araneomorphae</taxon>
        <taxon>Entelegynae</taxon>
        <taxon>Eresoidea</taxon>
        <taxon>Eresidae</taxon>
        <taxon>Stegodyphus</taxon>
    </lineage>
</organism>
<dbReference type="InterPro" id="IPR045206">
    <property type="entry name" value="Maestro_heat-like_prot"/>
</dbReference>
<dbReference type="SUPFAM" id="SSF48371">
    <property type="entry name" value="ARM repeat"/>
    <property type="match status" value="1"/>
</dbReference>
<protein>
    <submittedName>
        <fullName evidence="4">HEAT repeat-containing protein 7A</fullName>
    </submittedName>
</protein>
<dbReference type="AlphaFoldDB" id="A0A087TD62"/>
<dbReference type="EMBL" id="KK114668">
    <property type="protein sequence ID" value="KFM63051.1"/>
    <property type="molecule type" value="Genomic_DNA"/>
</dbReference>
<evidence type="ECO:0000256" key="1">
    <source>
        <dbReference type="ARBA" id="ARBA00022737"/>
    </source>
</evidence>
<proteinExistence type="predicted"/>
<dbReference type="OMA" id="IMEYTAN"/>
<dbReference type="PANTHER" id="PTHR23120:SF0">
    <property type="entry name" value="MAESTRO HEAT-LIKE REPEAT FAMILY MEMBER 1"/>
    <property type="match status" value="1"/>
</dbReference>
<evidence type="ECO:0000259" key="3">
    <source>
        <dbReference type="Pfam" id="PF23221"/>
    </source>
</evidence>
<dbReference type="STRING" id="407821.A0A087TD62"/>
<feature type="domain" description="MROH2B-like N-terminal HEAT-repeats" evidence="3">
    <location>
        <begin position="44"/>
        <end position="263"/>
    </location>
</feature>
<dbReference type="InterPro" id="IPR055408">
    <property type="entry name" value="HEAT_MROH2B-like"/>
</dbReference>
<dbReference type="InterPro" id="IPR056282">
    <property type="entry name" value="MROH2B-like_N_HEAT"/>
</dbReference>
<name>A0A087TD62_STEMI</name>
<sequence length="350" mass="38984">MMMPGSGEDTLRTTGGQIDNIVFALIDATLDRNDNVTQAVQLSLFNIGKHQPNLVLSSCHSYLGRHPKLALVHKIIILGITEKICNEALDSVKKNVAVDLIKLAVEEMVNTKEIVPEWQGVTSGILVSLGRKYHNEVMEQLLIKFQPGVLPHFFVIQTMANLASANVFGMVPFLKAVLGTMLPLLCMVKQENMKWIFAHALAKFCESILEYIANAEKSPDPSVTKEAFMSEISSAYDVLFNNWLPSREAKVRSEVVVALGQMTHLLSPEKLEELLPKFIPAVLAIYKRHQEYQHTTQGLCMVLDAAVSNHSIILESQLENILNVLFPQVCSLPDYSQPAGVRNHNEVLRC</sequence>
<reference evidence="4 5" key="1">
    <citation type="submission" date="2013-11" db="EMBL/GenBank/DDBJ databases">
        <title>Genome sequencing of Stegodyphus mimosarum.</title>
        <authorList>
            <person name="Bechsgaard J."/>
        </authorList>
    </citation>
    <scope>NUCLEOTIDE SEQUENCE [LARGE SCALE GENOMIC DNA]</scope>
</reference>
<evidence type="ECO:0000313" key="4">
    <source>
        <dbReference type="EMBL" id="KFM63051.1"/>
    </source>
</evidence>
<dbReference type="GO" id="GO:0005737">
    <property type="term" value="C:cytoplasm"/>
    <property type="evidence" value="ECO:0007669"/>
    <property type="project" value="TreeGrafter"/>
</dbReference>
<dbReference type="Proteomes" id="UP000054359">
    <property type="component" value="Unassembled WGS sequence"/>
</dbReference>
<dbReference type="InterPro" id="IPR011989">
    <property type="entry name" value="ARM-like"/>
</dbReference>
<dbReference type="Gene3D" id="1.25.10.10">
    <property type="entry name" value="Leucine-rich Repeat Variant"/>
    <property type="match status" value="1"/>
</dbReference>
<accession>A0A087TD62</accession>